<dbReference type="SUPFAM" id="SSF46626">
    <property type="entry name" value="Cytochrome c"/>
    <property type="match status" value="1"/>
</dbReference>
<evidence type="ECO:0000256" key="2">
    <source>
        <dbReference type="ARBA" id="ARBA00007866"/>
    </source>
</evidence>
<dbReference type="PROSITE" id="PS51007">
    <property type="entry name" value="CYTC"/>
    <property type="match status" value="1"/>
</dbReference>
<keyword evidence="11 16" id="KW-0408">Iron</keyword>
<keyword evidence="6 17" id="KW-0812">Transmembrane</keyword>
<dbReference type="InterPro" id="IPR036257">
    <property type="entry name" value="Cyt_c_oxidase_su2_TM_sf"/>
</dbReference>
<dbReference type="GO" id="GO:0016491">
    <property type="term" value="F:oxidoreductase activity"/>
    <property type="evidence" value="ECO:0007669"/>
    <property type="project" value="InterPro"/>
</dbReference>
<dbReference type="InterPro" id="IPR011759">
    <property type="entry name" value="Cyt_c_oxidase_su2_TM_dom"/>
</dbReference>
<dbReference type="PROSITE" id="PS50857">
    <property type="entry name" value="COX2_CUA"/>
    <property type="match status" value="1"/>
</dbReference>
<dbReference type="GO" id="GO:0042773">
    <property type="term" value="P:ATP synthesis coupled electron transport"/>
    <property type="evidence" value="ECO:0007669"/>
    <property type="project" value="TreeGrafter"/>
</dbReference>
<protein>
    <recommendedName>
        <fullName evidence="18">Cytochrome c oxidase subunit 2</fullName>
        <ecNumber evidence="18">7.1.1.9</ecNumber>
    </recommendedName>
</protein>
<reference evidence="24" key="1">
    <citation type="submission" date="2016-10" db="EMBL/GenBank/DDBJ databases">
        <authorList>
            <person name="Varghese N."/>
            <person name="Submissions S."/>
        </authorList>
    </citation>
    <scope>NUCLEOTIDE SEQUENCE [LARGE SCALE GENOMIC DNA]</scope>
    <source>
        <strain evidence="24">DSM 45789</strain>
    </source>
</reference>
<feature type="domain" description="Cytochrome c" evidence="22">
    <location>
        <begin position="245"/>
        <end position="337"/>
    </location>
</feature>
<feature type="domain" description="Cytochrome oxidase subunit II transmembrane region profile" evidence="21">
    <location>
        <begin position="14"/>
        <end position="118"/>
    </location>
</feature>
<dbReference type="CDD" id="cd04213">
    <property type="entry name" value="CuRO_CcO_Caa3_II"/>
    <property type="match status" value="1"/>
</dbReference>
<gene>
    <name evidence="23" type="ORF">SAMN05444972_1015</name>
</gene>
<keyword evidence="4 16" id="KW-0349">Heme</keyword>
<keyword evidence="7 16" id="KW-0479">Metal-binding</keyword>
<evidence type="ECO:0000256" key="6">
    <source>
        <dbReference type="ARBA" id="ARBA00022692"/>
    </source>
</evidence>
<evidence type="ECO:0000256" key="7">
    <source>
        <dbReference type="ARBA" id="ARBA00022723"/>
    </source>
</evidence>
<proteinExistence type="inferred from homology"/>
<dbReference type="Gene3D" id="1.10.287.90">
    <property type="match status" value="1"/>
</dbReference>
<comment type="function">
    <text evidence="14 18">Subunits I and II form the functional core of the enzyme complex. Electrons originating in cytochrome c are transferred via heme a and Cu(A) to the binuclear center formed by heme a3 and Cu(B).</text>
</comment>
<evidence type="ECO:0000256" key="13">
    <source>
        <dbReference type="ARBA" id="ARBA00023136"/>
    </source>
</evidence>
<comment type="catalytic activity">
    <reaction evidence="15 18">
        <text>4 Fe(II)-[cytochrome c] + O2 + 8 H(+)(in) = 4 Fe(III)-[cytochrome c] + 2 H2O + 4 H(+)(out)</text>
        <dbReference type="Rhea" id="RHEA:11436"/>
        <dbReference type="Rhea" id="RHEA-COMP:10350"/>
        <dbReference type="Rhea" id="RHEA-COMP:14399"/>
        <dbReference type="ChEBI" id="CHEBI:15377"/>
        <dbReference type="ChEBI" id="CHEBI:15378"/>
        <dbReference type="ChEBI" id="CHEBI:15379"/>
        <dbReference type="ChEBI" id="CHEBI:29033"/>
        <dbReference type="ChEBI" id="CHEBI:29034"/>
        <dbReference type="EC" id="7.1.1.9"/>
    </reaction>
</comment>
<dbReference type="OrthoDB" id="9781261at2"/>
<dbReference type="InterPro" id="IPR034236">
    <property type="entry name" value="CuRO_CcO_Caa3_II"/>
</dbReference>
<dbReference type="PROSITE" id="PS50999">
    <property type="entry name" value="COX2_TM"/>
    <property type="match status" value="1"/>
</dbReference>
<dbReference type="SUPFAM" id="SSF49503">
    <property type="entry name" value="Cupredoxins"/>
    <property type="match status" value="1"/>
</dbReference>
<dbReference type="InterPro" id="IPR002429">
    <property type="entry name" value="CcO_II-like_C"/>
</dbReference>
<dbReference type="Pfam" id="PF02790">
    <property type="entry name" value="COX2_TM"/>
    <property type="match status" value="1"/>
</dbReference>
<evidence type="ECO:0000256" key="8">
    <source>
        <dbReference type="ARBA" id="ARBA00022967"/>
    </source>
</evidence>
<comment type="subcellular location">
    <subcellularLocation>
        <location evidence="17">Cell membrane</location>
        <topology evidence="17">Multi-pass membrane protein</topology>
    </subcellularLocation>
    <subcellularLocation>
        <location evidence="1">Membrane</location>
        <topology evidence="1">Multi-pass membrane protein</topology>
    </subcellularLocation>
</comment>
<dbReference type="GO" id="GO:0005507">
    <property type="term" value="F:copper ion binding"/>
    <property type="evidence" value="ECO:0007669"/>
    <property type="project" value="InterPro"/>
</dbReference>
<dbReference type="AlphaFoldDB" id="A0A1I6NQA2"/>
<organism evidence="23 24">
    <name type="scientific">Marininema halotolerans</name>
    <dbReference type="NCBI Taxonomy" id="1155944"/>
    <lineage>
        <taxon>Bacteria</taxon>
        <taxon>Bacillati</taxon>
        <taxon>Bacillota</taxon>
        <taxon>Bacilli</taxon>
        <taxon>Bacillales</taxon>
        <taxon>Thermoactinomycetaceae</taxon>
        <taxon>Marininema</taxon>
    </lineage>
</organism>
<dbReference type="PROSITE" id="PS00078">
    <property type="entry name" value="COX2"/>
    <property type="match status" value="1"/>
</dbReference>
<evidence type="ECO:0000256" key="3">
    <source>
        <dbReference type="ARBA" id="ARBA00022448"/>
    </source>
</evidence>
<evidence type="ECO:0000256" key="1">
    <source>
        <dbReference type="ARBA" id="ARBA00004141"/>
    </source>
</evidence>
<dbReference type="InterPro" id="IPR045187">
    <property type="entry name" value="CcO_II"/>
</dbReference>
<evidence type="ECO:0000256" key="18">
    <source>
        <dbReference type="RuleBase" id="RU004024"/>
    </source>
</evidence>
<evidence type="ECO:0000256" key="9">
    <source>
        <dbReference type="ARBA" id="ARBA00022982"/>
    </source>
</evidence>
<evidence type="ECO:0000256" key="11">
    <source>
        <dbReference type="ARBA" id="ARBA00023004"/>
    </source>
</evidence>
<dbReference type="PANTHER" id="PTHR22888:SF10">
    <property type="entry name" value="CYTOCHROME C OXIDASE SUBUNIT 2"/>
    <property type="match status" value="1"/>
</dbReference>
<keyword evidence="3 17" id="KW-0813">Transport</keyword>
<comment type="cofactor">
    <cofactor evidence="18">
        <name>Cu cation</name>
        <dbReference type="ChEBI" id="CHEBI:23378"/>
    </cofactor>
    <text evidence="18">Binds a copper A center.</text>
</comment>
<accession>A0A1I6NQA2</accession>
<dbReference type="EC" id="7.1.1.9" evidence="18"/>
<sequence>MKFVKAKLLMVIGMLTWFFTGCSNPALSVVKPSGEVGKMQLNLIYLSTAIMTLVTVVVAVIYIYVVIRFRERPGDTHIPKQVEGSTVLEIVWTVIPIILLIILAVPTVSTTFQIEKRPAPSQHPVQINVTGYQYWWKFNYPQAGITTANEVHIPAGRPIEFVMQSHDVIHAFWVPSLGGKRDLEPGRMNRLILKADKPGTYEGKCTELCGASHALMNFRVIAHQTAEYDAWIRSMQKVNSQAKSVLAKEGQRLVGQNCIGCHAIRNGGYKVLGGKGPELTAFGQRTRIAGVLDNNPQNLRAWLQNPQNVKPGSRMPSFAHLEKKQIDALVEYLESLKGSSQ</sequence>
<evidence type="ECO:0000256" key="5">
    <source>
        <dbReference type="ARBA" id="ARBA00022660"/>
    </source>
</evidence>
<keyword evidence="5 17" id="KW-0679">Respiratory chain</keyword>
<dbReference type="EMBL" id="FPAA01000001">
    <property type="protein sequence ID" value="SFS30050.1"/>
    <property type="molecule type" value="Genomic_DNA"/>
</dbReference>
<feature type="transmembrane region" description="Helical" evidence="19">
    <location>
        <begin position="44"/>
        <end position="67"/>
    </location>
</feature>
<evidence type="ECO:0000259" key="20">
    <source>
        <dbReference type="PROSITE" id="PS50857"/>
    </source>
</evidence>
<dbReference type="InterPro" id="IPR014222">
    <property type="entry name" value="Cyt_c_oxidase_su2"/>
</dbReference>
<dbReference type="GO" id="GO:0020037">
    <property type="term" value="F:heme binding"/>
    <property type="evidence" value="ECO:0007669"/>
    <property type="project" value="InterPro"/>
</dbReference>
<dbReference type="InterPro" id="IPR009056">
    <property type="entry name" value="Cyt_c-like_dom"/>
</dbReference>
<dbReference type="InterPro" id="IPR008972">
    <property type="entry name" value="Cupredoxin"/>
</dbReference>
<dbReference type="GO" id="GO:0004129">
    <property type="term" value="F:cytochrome-c oxidase activity"/>
    <property type="evidence" value="ECO:0007669"/>
    <property type="project" value="UniProtKB-EC"/>
</dbReference>
<evidence type="ECO:0000256" key="17">
    <source>
        <dbReference type="RuleBase" id="RU000456"/>
    </source>
</evidence>
<evidence type="ECO:0000259" key="22">
    <source>
        <dbReference type="PROSITE" id="PS51007"/>
    </source>
</evidence>
<dbReference type="NCBIfam" id="TIGR02866">
    <property type="entry name" value="CoxB"/>
    <property type="match status" value="1"/>
</dbReference>
<dbReference type="PANTHER" id="PTHR22888">
    <property type="entry name" value="CYTOCHROME C OXIDASE, SUBUNIT II"/>
    <property type="match status" value="1"/>
</dbReference>
<keyword evidence="9 17" id="KW-0249">Electron transport</keyword>
<keyword evidence="8" id="KW-1278">Translocase</keyword>
<comment type="similarity">
    <text evidence="2 17">Belongs to the cytochrome c oxidase subunit 2 family.</text>
</comment>
<evidence type="ECO:0000256" key="19">
    <source>
        <dbReference type="SAM" id="Phobius"/>
    </source>
</evidence>
<evidence type="ECO:0000256" key="4">
    <source>
        <dbReference type="ARBA" id="ARBA00022617"/>
    </source>
</evidence>
<dbReference type="Proteomes" id="UP000198660">
    <property type="component" value="Unassembled WGS sequence"/>
</dbReference>
<evidence type="ECO:0000256" key="14">
    <source>
        <dbReference type="ARBA" id="ARBA00024688"/>
    </source>
</evidence>
<dbReference type="InterPro" id="IPR036909">
    <property type="entry name" value="Cyt_c-like_dom_sf"/>
</dbReference>
<evidence type="ECO:0000256" key="15">
    <source>
        <dbReference type="ARBA" id="ARBA00047816"/>
    </source>
</evidence>
<dbReference type="SUPFAM" id="SSF81464">
    <property type="entry name" value="Cytochrome c oxidase subunit II-like, transmembrane region"/>
    <property type="match status" value="1"/>
</dbReference>
<keyword evidence="24" id="KW-1185">Reference proteome</keyword>
<dbReference type="RefSeq" id="WP_091831979.1">
    <property type="nucleotide sequence ID" value="NZ_FPAA01000001.1"/>
</dbReference>
<keyword evidence="13 19" id="KW-0472">Membrane</keyword>
<evidence type="ECO:0000259" key="21">
    <source>
        <dbReference type="PROSITE" id="PS50999"/>
    </source>
</evidence>
<dbReference type="InterPro" id="IPR001505">
    <property type="entry name" value="Copper_CuA"/>
</dbReference>
<evidence type="ECO:0000256" key="16">
    <source>
        <dbReference type="PROSITE-ProRule" id="PRU00433"/>
    </source>
</evidence>
<dbReference type="Pfam" id="PF00034">
    <property type="entry name" value="Cytochrom_C"/>
    <property type="match status" value="1"/>
</dbReference>
<dbReference type="Gene3D" id="2.60.40.420">
    <property type="entry name" value="Cupredoxins - blue copper proteins"/>
    <property type="match status" value="1"/>
</dbReference>
<name>A0A1I6NQA2_9BACL</name>
<dbReference type="GO" id="GO:0005886">
    <property type="term" value="C:plasma membrane"/>
    <property type="evidence" value="ECO:0007669"/>
    <property type="project" value="UniProtKB-SubCell"/>
</dbReference>
<feature type="transmembrane region" description="Helical" evidence="19">
    <location>
        <begin position="87"/>
        <end position="108"/>
    </location>
</feature>
<feature type="domain" description="Cytochrome oxidase subunit II copper A binding" evidence="20">
    <location>
        <begin position="122"/>
        <end position="234"/>
    </location>
</feature>
<keyword evidence="12 18" id="KW-0186">Copper</keyword>
<evidence type="ECO:0000256" key="12">
    <source>
        <dbReference type="ARBA" id="ARBA00023008"/>
    </source>
</evidence>
<evidence type="ECO:0000256" key="10">
    <source>
        <dbReference type="ARBA" id="ARBA00022989"/>
    </source>
</evidence>
<dbReference type="PRINTS" id="PR01166">
    <property type="entry name" value="CYCOXIDASEII"/>
</dbReference>
<dbReference type="PROSITE" id="PS51257">
    <property type="entry name" value="PROKAR_LIPOPROTEIN"/>
    <property type="match status" value="1"/>
</dbReference>
<dbReference type="Pfam" id="PF00116">
    <property type="entry name" value="COX2"/>
    <property type="match status" value="1"/>
</dbReference>
<evidence type="ECO:0000313" key="23">
    <source>
        <dbReference type="EMBL" id="SFS30050.1"/>
    </source>
</evidence>
<evidence type="ECO:0000313" key="24">
    <source>
        <dbReference type="Proteomes" id="UP000198660"/>
    </source>
</evidence>
<keyword evidence="10 19" id="KW-1133">Transmembrane helix</keyword>